<feature type="active site" evidence="11">
    <location>
        <position position="275"/>
    </location>
</feature>
<keyword evidence="8 14" id="KW-1133">Transmembrane helix</keyword>
<keyword evidence="5 13" id="KW-0378">Hydrolase</keyword>
<sequence length="414" mass="46481">MTVTILAWYLAVLAFEHLLRIMNLKHLRRHGTTVPDGFAGAVDEGSLRTATAYTLDRSRLGIVESLVDSGLLVGFLFAGILPLLDRWVASLTTSFILAGVVFFLLLSLVQSAIAIPFGLYETFVIERRYGFTTITPRLWWSDLLKSTCISMTLATLMISGAFALVAWSPLHWWLWVWGFLAFLTLFLMYLSPYVIEPLFNRYEPVKTEGLEEEIRAMAERAGLRVSRVMQVDASRRSRHSNAYFTGIGRVKRIVLYDTLLNQMTHAEVLAVLAHEIGHWKLGHVRRRLIAGQAGALAAAWLAWRVTSWEGLPGLLGMTEATFPARLVIVGFIGTLALFPLTPLFGWVSRRQEREADRFAVELCEDPASLATALVKLSRENLSNLHPHPLYAAFHYSHPPVVERVQGLLALARNE</sequence>
<evidence type="ECO:0000256" key="10">
    <source>
        <dbReference type="ARBA" id="ARBA00023136"/>
    </source>
</evidence>
<evidence type="ECO:0000256" key="5">
    <source>
        <dbReference type="ARBA" id="ARBA00022801"/>
    </source>
</evidence>
<dbReference type="RefSeq" id="WP_039647864.1">
    <property type="nucleotide sequence ID" value="NZ_JXBL01000001.1"/>
</dbReference>
<gene>
    <name evidence="17" type="ORF">SE37_15890</name>
</gene>
<feature type="active site" description="Proton donor" evidence="11">
    <location>
        <position position="356"/>
    </location>
</feature>
<evidence type="ECO:0000256" key="2">
    <source>
        <dbReference type="ARBA" id="ARBA00022670"/>
    </source>
</evidence>
<feature type="transmembrane region" description="Helical" evidence="14">
    <location>
        <begin position="6"/>
        <end position="22"/>
    </location>
</feature>
<dbReference type="InterPro" id="IPR027057">
    <property type="entry name" value="CAXX_Prtase_1"/>
</dbReference>
<evidence type="ECO:0000256" key="7">
    <source>
        <dbReference type="ARBA" id="ARBA00022833"/>
    </source>
</evidence>
<comment type="similarity">
    <text evidence="13">Belongs to the peptidase M48 family.</text>
</comment>
<keyword evidence="2 13" id="KW-0645">Protease</keyword>
<feature type="binding site" evidence="12">
    <location>
        <position position="274"/>
    </location>
    <ligand>
        <name>Zn(2+)</name>
        <dbReference type="ChEBI" id="CHEBI:29105"/>
        <note>catalytic</note>
    </ligand>
</feature>
<evidence type="ECO:0000256" key="1">
    <source>
        <dbReference type="ARBA" id="ARBA00004477"/>
    </source>
</evidence>
<evidence type="ECO:0000256" key="14">
    <source>
        <dbReference type="SAM" id="Phobius"/>
    </source>
</evidence>
<dbReference type="AlphaFoldDB" id="A0A0C1TT93"/>
<keyword evidence="3 14" id="KW-0812">Transmembrane</keyword>
<dbReference type="InterPro" id="IPR032456">
    <property type="entry name" value="Peptidase_M48_N"/>
</dbReference>
<feature type="transmembrane region" description="Helical" evidence="14">
    <location>
        <begin position="96"/>
        <end position="123"/>
    </location>
</feature>
<keyword evidence="10 14" id="KW-0472">Membrane</keyword>
<feature type="transmembrane region" description="Helical" evidence="14">
    <location>
        <begin position="143"/>
        <end position="166"/>
    </location>
</feature>
<evidence type="ECO:0000256" key="3">
    <source>
        <dbReference type="ARBA" id="ARBA00022692"/>
    </source>
</evidence>
<dbReference type="FunFam" id="3.30.2010.10:FF:000002">
    <property type="entry name" value="CAAX prenyl protease"/>
    <property type="match status" value="1"/>
</dbReference>
<keyword evidence="4 12" id="KW-0479">Metal-binding</keyword>
<dbReference type="GO" id="GO:0046872">
    <property type="term" value="F:metal ion binding"/>
    <property type="evidence" value="ECO:0007669"/>
    <property type="project" value="UniProtKB-KW"/>
</dbReference>
<accession>A0A0C1TT93</accession>
<feature type="binding site" evidence="12">
    <location>
        <position position="352"/>
    </location>
    <ligand>
        <name>Zn(2+)</name>
        <dbReference type="ChEBI" id="CHEBI:29105"/>
        <note>catalytic</note>
    </ligand>
</feature>
<evidence type="ECO:0000256" key="12">
    <source>
        <dbReference type="PIRSR" id="PIRSR627057-2"/>
    </source>
</evidence>
<dbReference type="CDD" id="cd07343">
    <property type="entry name" value="M48A_Zmpste24p_like"/>
    <property type="match status" value="1"/>
</dbReference>
<dbReference type="EMBL" id="JXBL01000001">
    <property type="protein sequence ID" value="KIE43994.1"/>
    <property type="molecule type" value="Genomic_DNA"/>
</dbReference>
<evidence type="ECO:0000256" key="13">
    <source>
        <dbReference type="RuleBase" id="RU003983"/>
    </source>
</evidence>
<dbReference type="PANTHER" id="PTHR10120">
    <property type="entry name" value="CAAX PRENYL PROTEASE 1"/>
    <property type="match status" value="1"/>
</dbReference>
<comment type="subcellular location">
    <subcellularLocation>
        <location evidence="1">Endoplasmic reticulum membrane</location>
        <topology evidence="1">Multi-pass membrane protein</topology>
    </subcellularLocation>
</comment>
<evidence type="ECO:0000256" key="6">
    <source>
        <dbReference type="ARBA" id="ARBA00022824"/>
    </source>
</evidence>
<feature type="domain" description="CAAX prenyl protease 1 N-terminal" evidence="16">
    <location>
        <begin position="24"/>
        <end position="201"/>
    </location>
</feature>
<evidence type="ECO:0000259" key="15">
    <source>
        <dbReference type="Pfam" id="PF01435"/>
    </source>
</evidence>
<dbReference type="Gene3D" id="3.30.2010.10">
    <property type="entry name" value="Metalloproteases ('zincins'), catalytic domain"/>
    <property type="match status" value="1"/>
</dbReference>
<evidence type="ECO:0000313" key="18">
    <source>
        <dbReference type="Proteomes" id="UP000031433"/>
    </source>
</evidence>
<comment type="cofactor">
    <cofactor evidence="12 13">
        <name>Zn(2+)</name>
        <dbReference type="ChEBI" id="CHEBI:29105"/>
    </cofactor>
    <text evidence="12 13">Binds 1 zinc ion per subunit.</text>
</comment>
<comment type="caution">
    <text evidence="17">The sequence shown here is derived from an EMBL/GenBank/DDBJ whole genome shotgun (WGS) entry which is preliminary data.</text>
</comment>
<dbReference type="Proteomes" id="UP000031433">
    <property type="component" value="Unassembled WGS sequence"/>
</dbReference>
<feature type="transmembrane region" description="Helical" evidence="14">
    <location>
        <begin position="66"/>
        <end position="84"/>
    </location>
</feature>
<dbReference type="GO" id="GO:0004222">
    <property type="term" value="F:metalloendopeptidase activity"/>
    <property type="evidence" value="ECO:0007669"/>
    <property type="project" value="InterPro"/>
</dbReference>
<feature type="domain" description="Peptidase M48" evidence="15">
    <location>
        <begin position="206"/>
        <end position="409"/>
    </location>
</feature>
<name>A0A0C1TT93_9BACT</name>
<evidence type="ECO:0000256" key="9">
    <source>
        <dbReference type="ARBA" id="ARBA00023049"/>
    </source>
</evidence>
<feature type="transmembrane region" description="Helical" evidence="14">
    <location>
        <begin position="288"/>
        <end position="306"/>
    </location>
</feature>
<evidence type="ECO:0000256" key="11">
    <source>
        <dbReference type="PIRSR" id="PIRSR627057-1"/>
    </source>
</evidence>
<feature type="transmembrane region" description="Helical" evidence="14">
    <location>
        <begin position="326"/>
        <end position="347"/>
    </location>
</feature>
<reference evidence="17 18" key="1">
    <citation type="submission" date="2015-01" db="EMBL/GenBank/DDBJ databases">
        <title>Genome sequence of the anaerobic bacterium Geobacter soli GSS01, a dissimilatory Fe(III) reducer from soil.</title>
        <authorList>
            <person name="Yang G."/>
            <person name="Zhou S."/>
        </authorList>
    </citation>
    <scope>NUCLEOTIDE SEQUENCE [LARGE SCALE GENOMIC DNA]</scope>
    <source>
        <strain evidence="17 18">GSS01</strain>
    </source>
</reference>
<feature type="transmembrane region" description="Helical" evidence="14">
    <location>
        <begin position="172"/>
        <end position="191"/>
    </location>
</feature>
<evidence type="ECO:0000256" key="4">
    <source>
        <dbReference type="ARBA" id="ARBA00022723"/>
    </source>
</evidence>
<feature type="binding site" evidence="12">
    <location>
        <position position="278"/>
    </location>
    <ligand>
        <name>Zn(2+)</name>
        <dbReference type="ChEBI" id="CHEBI:29105"/>
        <note>catalytic</note>
    </ligand>
</feature>
<keyword evidence="9 13" id="KW-0482">Metalloprotease</keyword>
<dbReference type="Pfam" id="PF01435">
    <property type="entry name" value="Peptidase_M48"/>
    <property type="match status" value="1"/>
</dbReference>
<organism evidence="17 18">
    <name type="scientific">Geobacter soli</name>
    <dbReference type="NCBI Taxonomy" id="1510391"/>
    <lineage>
        <taxon>Bacteria</taxon>
        <taxon>Pseudomonadati</taxon>
        <taxon>Thermodesulfobacteriota</taxon>
        <taxon>Desulfuromonadia</taxon>
        <taxon>Geobacterales</taxon>
        <taxon>Geobacteraceae</taxon>
        <taxon>Geobacter</taxon>
    </lineage>
</organism>
<protein>
    <submittedName>
        <fullName evidence="17">Peptidase M48</fullName>
    </submittedName>
</protein>
<keyword evidence="7 12" id="KW-0862">Zinc</keyword>
<dbReference type="Pfam" id="PF16491">
    <property type="entry name" value="Peptidase_M48_N"/>
    <property type="match status" value="1"/>
</dbReference>
<evidence type="ECO:0000256" key="8">
    <source>
        <dbReference type="ARBA" id="ARBA00022989"/>
    </source>
</evidence>
<dbReference type="GO" id="GO:0071586">
    <property type="term" value="P:CAAX-box protein processing"/>
    <property type="evidence" value="ECO:0007669"/>
    <property type="project" value="InterPro"/>
</dbReference>
<evidence type="ECO:0000313" key="17">
    <source>
        <dbReference type="EMBL" id="KIE43994.1"/>
    </source>
</evidence>
<dbReference type="InterPro" id="IPR001915">
    <property type="entry name" value="Peptidase_M48"/>
</dbReference>
<proteinExistence type="inferred from homology"/>
<evidence type="ECO:0000259" key="16">
    <source>
        <dbReference type="Pfam" id="PF16491"/>
    </source>
</evidence>
<keyword evidence="18" id="KW-1185">Reference proteome</keyword>
<keyword evidence="6" id="KW-0256">Endoplasmic reticulum</keyword>